<dbReference type="SUPFAM" id="SSF58104">
    <property type="entry name" value="Methyl-accepting chemotaxis protein (MCP) signaling domain"/>
    <property type="match status" value="1"/>
</dbReference>
<dbReference type="CDD" id="cd00130">
    <property type="entry name" value="PAS"/>
    <property type="match status" value="1"/>
</dbReference>
<evidence type="ECO:0000256" key="2">
    <source>
        <dbReference type="ARBA" id="ARBA00029447"/>
    </source>
</evidence>
<comment type="similarity">
    <text evidence="2">Belongs to the methyl-accepting chemotaxis (MCP) protein family.</text>
</comment>
<name>A0ABS8D518_9NEIS</name>
<organism evidence="8 9">
    <name type="scientific">Leeia speluncae</name>
    <dbReference type="NCBI Taxonomy" id="2884804"/>
    <lineage>
        <taxon>Bacteria</taxon>
        <taxon>Pseudomonadati</taxon>
        <taxon>Pseudomonadota</taxon>
        <taxon>Betaproteobacteria</taxon>
        <taxon>Neisseriales</taxon>
        <taxon>Leeiaceae</taxon>
        <taxon>Leeia</taxon>
    </lineage>
</organism>
<feature type="domain" description="Methyl-accepting transducer" evidence="5">
    <location>
        <begin position="250"/>
        <end position="486"/>
    </location>
</feature>
<evidence type="ECO:0000313" key="8">
    <source>
        <dbReference type="EMBL" id="MCB6183314.1"/>
    </source>
</evidence>
<feature type="domain" description="PAS" evidence="6">
    <location>
        <begin position="24"/>
        <end position="75"/>
    </location>
</feature>
<evidence type="ECO:0000256" key="1">
    <source>
        <dbReference type="ARBA" id="ARBA00023224"/>
    </source>
</evidence>
<dbReference type="SUPFAM" id="SSF55785">
    <property type="entry name" value="PYP-like sensor domain (PAS domain)"/>
    <property type="match status" value="1"/>
</dbReference>
<dbReference type="PROSITE" id="PS50112">
    <property type="entry name" value="PAS"/>
    <property type="match status" value="1"/>
</dbReference>
<keyword evidence="4" id="KW-0472">Membrane</keyword>
<evidence type="ECO:0000259" key="7">
    <source>
        <dbReference type="PROSITE" id="PS50885"/>
    </source>
</evidence>
<dbReference type="Gene3D" id="3.30.450.20">
    <property type="entry name" value="PAS domain"/>
    <property type="match status" value="1"/>
</dbReference>
<dbReference type="RefSeq" id="WP_227179959.1">
    <property type="nucleotide sequence ID" value="NZ_JAJBZT010000003.1"/>
</dbReference>
<dbReference type="InterPro" id="IPR004090">
    <property type="entry name" value="Chemotax_Me-accpt_rcpt"/>
</dbReference>
<dbReference type="Proteomes" id="UP001165395">
    <property type="component" value="Unassembled WGS sequence"/>
</dbReference>
<evidence type="ECO:0000256" key="4">
    <source>
        <dbReference type="SAM" id="Phobius"/>
    </source>
</evidence>
<evidence type="ECO:0000259" key="5">
    <source>
        <dbReference type="PROSITE" id="PS50111"/>
    </source>
</evidence>
<dbReference type="EMBL" id="JAJBZT010000003">
    <property type="protein sequence ID" value="MCB6183314.1"/>
    <property type="molecule type" value="Genomic_DNA"/>
</dbReference>
<dbReference type="SMART" id="SM00091">
    <property type="entry name" value="PAS"/>
    <property type="match status" value="1"/>
</dbReference>
<keyword evidence="1 3" id="KW-0807">Transducer</keyword>
<dbReference type="InterPro" id="IPR013655">
    <property type="entry name" value="PAS_fold_3"/>
</dbReference>
<accession>A0ABS8D518</accession>
<dbReference type="Gene3D" id="1.10.287.950">
    <property type="entry name" value="Methyl-accepting chemotaxis protein"/>
    <property type="match status" value="1"/>
</dbReference>
<feature type="transmembrane region" description="Helical" evidence="4">
    <location>
        <begin position="146"/>
        <end position="166"/>
    </location>
</feature>
<dbReference type="SMART" id="SM00283">
    <property type="entry name" value="MA"/>
    <property type="match status" value="1"/>
</dbReference>
<evidence type="ECO:0000259" key="6">
    <source>
        <dbReference type="PROSITE" id="PS50112"/>
    </source>
</evidence>
<keyword evidence="4" id="KW-0812">Transmembrane</keyword>
<dbReference type="PROSITE" id="PS50885">
    <property type="entry name" value="HAMP"/>
    <property type="match status" value="1"/>
</dbReference>
<keyword evidence="4" id="KW-1133">Transmembrane helix</keyword>
<protein>
    <submittedName>
        <fullName evidence="8">Methyl-accepting chemotaxis protein</fullName>
    </submittedName>
</protein>
<reference evidence="8" key="1">
    <citation type="submission" date="2021-10" db="EMBL/GenBank/DDBJ databases">
        <title>The complete genome sequence of Leeia sp. TBRC 13508.</title>
        <authorList>
            <person name="Charoenyingcharoen P."/>
            <person name="Yukphan P."/>
        </authorList>
    </citation>
    <scope>NUCLEOTIDE SEQUENCE</scope>
    <source>
        <strain evidence="8">TBRC 13508</strain>
    </source>
</reference>
<dbReference type="PROSITE" id="PS50111">
    <property type="entry name" value="CHEMOTAXIS_TRANSDUC_2"/>
    <property type="match status" value="1"/>
</dbReference>
<dbReference type="PANTHER" id="PTHR32089">
    <property type="entry name" value="METHYL-ACCEPTING CHEMOTAXIS PROTEIN MCPB"/>
    <property type="match status" value="1"/>
</dbReference>
<dbReference type="InterPro" id="IPR003660">
    <property type="entry name" value="HAMP_dom"/>
</dbReference>
<dbReference type="NCBIfam" id="TIGR00229">
    <property type="entry name" value="sensory_box"/>
    <property type="match status" value="1"/>
</dbReference>
<evidence type="ECO:0000256" key="3">
    <source>
        <dbReference type="PROSITE-ProRule" id="PRU00284"/>
    </source>
</evidence>
<dbReference type="InterPro" id="IPR004089">
    <property type="entry name" value="MCPsignal_dom"/>
</dbReference>
<sequence>MKQNHPITQNEKAFNQGLIVTKTDLKGQITYANDLFVEISGFSREELIGQPHNIVRHPDMPAALFKQLWDTVTTGESWRGLVKNRCKNGDFYWVDAFVVPLVEKGTPVGFMSVRKPADRNEVAHATALYPTLQQLAEVKLAKTETLLPWLTPLCVLVLMLALVGNLLLNPTWMGGGLSIVGVVTLIAWWWLERNKKTQQTKLLTVCDAIAKGNLTNQLVLSKASDLGRLEAAFATMQVNLKVMLDELQHSSRDQASNAVEVTKSIAALVEQVSSCKVHFQEMKQELEDLKSSEERVKGAAEKTALLSQDNQKSLMDCVYSMQATHQKSVSSHQLVKDMQVSIDELNKIVASISHISQNIHDIAGQTNLLALNAAIEAARAGESGKGFAVVADEVRKLAERTTKSTQEISALVQHVSHATDSANSAIHQIADESSATATIMQHTMDELSKLQSLAKQVDAMMQDIAKMNSEQFETTSHLAIEMEMLSDSLTASACHVAESRNSLDELSNQARYVEKMADAFKVE</sequence>
<proteinExistence type="inferred from homology"/>
<dbReference type="InterPro" id="IPR000014">
    <property type="entry name" value="PAS"/>
</dbReference>
<dbReference type="Pfam" id="PF08447">
    <property type="entry name" value="PAS_3"/>
    <property type="match status" value="1"/>
</dbReference>
<evidence type="ECO:0000313" key="9">
    <source>
        <dbReference type="Proteomes" id="UP001165395"/>
    </source>
</evidence>
<keyword evidence="9" id="KW-1185">Reference proteome</keyword>
<feature type="domain" description="HAMP" evidence="7">
    <location>
        <begin position="200"/>
        <end position="245"/>
    </location>
</feature>
<comment type="caution">
    <text evidence="8">The sequence shown here is derived from an EMBL/GenBank/DDBJ whole genome shotgun (WGS) entry which is preliminary data.</text>
</comment>
<dbReference type="PANTHER" id="PTHR32089:SF112">
    <property type="entry name" value="LYSOZYME-LIKE PROTEIN-RELATED"/>
    <property type="match status" value="1"/>
</dbReference>
<dbReference type="PRINTS" id="PR00260">
    <property type="entry name" value="CHEMTRNSDUCR"/>
</dbReference>
<feature type="transmembrane region" description="Helical" evidence="4">
    <location>
        <begin position="172"/>
        <end position="191"/>
    </location>
</feature>
<dbReference type="Pfam" id="PF00015">
    <property type="entry name" value="MCPsignal"/>
    <property type="match status" value="1"/>
</dbReference>
<dbReference type="InterPro" id="IPR035965">
    <property type="entry name" value="PAS-like_dom_sf"/>
</dbReference>
<gene>
    <name evidence="8" type="ORF">LIN78_07125</name>
</gene>